<proteinExistence type="predicted"/>
<gene>
    <name evidence="2" type="ORF">LSH36_368g05020</name>
</gene>
<evidence type="ECO:0000313" key="3">
    <source>
        <dbReference type="Proteomes" id="UP001208570"/>
    </source>
</evidence>
<evidence type="ECO:0000313" key="2">
    <source>
        <dbReference type="EMBL" id="KAK2151298.1"/>
    </source>
</evidence>
<organism evidence="2 3">
    <name type="scientific">Paralvinella palmiformis</name>
    <dbReference type="NCBI Taxonomy" id="53620"/>
    <lineage>
        <taxon>Eukaryota</taxon>
        <taxon>Metazoa</taxon>
        <taxon>Spiralia</taxon>
        <taxon>Lophotrochozoa</taxon>
        <taxon>Annelida</taxon>
        <taxon>Polychaeta</taxon>
        <taxon>Sedentaria</taxon>
        <taxon>Canalipalpata</taxon>
        <taxon>Terebellida</taxon>
        <taxon>Terebelliformia</taxon>
        <taxon>Alvinellidae</taxon>
        <taxon>Paralvinella</taxon>
    </lineage>
</organism>
<feature type="region of interest" description="Disordered" evidence="1">
    <location>
        <begin position="87"/>
        <end position="118"/>
    </location>
</feature>
<dbReference type="AlphaFoldDB" id="A0AAD9N0U6"/>
<dbReference type="EMBL" id="JAODUP010000368">
    <property type="protein sequence ID" value="KAK2151298.1"/>
    <property type="molecule type" value="Genomic_DNA"/>
</dbReference>
<dbReference type="Proteomes" id="UP001208570">
    <property type="component" value="Unassembled WGS sequence"/>
</dbReference>
<feature type="compositionally biased region" description="Acidic residues" evidence="1">
    <location>
        <begin position="102"/>
        <end position="118"/>
    </location>
</feature>
<keyword evidence="3" id="KW-1185">Reference proteome</keyword>
<accession>A0AAD9N0U6</accession>
<reference evidence="2" key="1">
    <citation type="journal article" date="2023" name="Mol. Biol. Evol.">
        <title>Third-Generation Sequencing Reveals the Adaptive Role of the Epigenome in Three Deep-Sea Polychaetes.</title>
        <authorList>
            <person name="Perez M."/>
            <person name="Aroh O."/>
            <person name="Sun Y."/>
            <person name="Lan Y."/>
            <person name="Juniper S.K."/>
            <person name="Young C.R."/>
            <person name="Angers B."/>
            <person name="Qian P.Y."/>
        </authorList>
    </citation>
    <scope>NUCLEOTIDE SEQUENCE</scope>
    <source>
        <strain evidence="2">P08H-3</strain>
    </source>
</reference>
<name>A0AAD9N0U6_9ANNE</name>
<comment type="caution">
    <text evidence="2">The sequence shown here is derived from an EMBL/GenBank/DDBJ whole genome shotgun (WGS) entry which is preliminary data.</text>
</comment>
<protein>
    <submittedName>
        <fullName evidence="2">Uncharacterized protein</fullName>
    </submittedName>
</protein>
<sequence length="183" mass="20818">MIMDQLWPHCGPCTTPKYVDALLASYGRKTNQKIAVQAELKYYKHVLGLKFPLLKITGSLLQLIQNLMIFLGGCEVEVRRFQLPPPPWPTRPGLVDSHSESDMEQNVESDTEMDSEIEDDGDPSFVQDFTFQQVGQMLAVYFHEDFYIGDVVQVLPQDNGEVHFMENGKQVIKGRGLRMALKI</sequence>
<evidence type="ECO:0000256" key="1">
    <source>
        <dbReference type="SAM" id="MobiDB-lite"/>
    </source>
</evidence>